<dbReference type="Proteomes" id="UP001157353">
    <property type="component" value="Unassembled WGS sequence"/>
</dbReference>
<accession>A0ABQ6DXR6</accession>
<dbReference type="Pfam" id="PF04307">
    <property type="entry name" value="YdjM"/>
    <property type="match status" value="1"/>
</dbReference>
<dbReference type="InterPro" id="IPR007404">
    <property type="entry name" value="YdjM-like"/>
</dbReference>
<keyword evidence="3" id="KW-1185">Reference proteome</keyword>
<feature type="transmembrane region" description="Helical" evidence="1">
    <location>
        <begin position="59"/>
        <end position="77"/>
    </location>
</feature>
<sequence length="244" mass="26764">MANFNTHFNVAAVATCLTAAALLSAEHINLNTALGLWFLGTIGGLLPDIDSDNSTSLDIIFNLFAFSAVLIMLRYVSTDIVSAAGIRRFSLIELIALPILTYAIMKYVIRPIFEKITVHRGSCHSLLFLLLMALITTHLVWRLTSQVSEQTILIAWLAGGFIFLGGVIHLLLDELYSVDLSNIRIKRSFGSALKLAEFKNKTITLLTIIAIAGLAYTAPPPTETLTTLTNWSKLKLMPNTTKAE</sequence>
<keyword evidence="1" id="KW-1133">Transmembrane helix</keyword>
<evidence type="ECO:0000256" key="1">
    <source>
        <dbReference type="SAM" id="Phobius"/>
    </source>
</evidence>
<dbReference type="RefSeq" id="WP_284203083.1">
    <property type="nucleotide sequence ID" value="NZ_BSPQ01000002.1"/>
</dbReference>
<proteinExistence type="predicted"/>
<reference evidence="3" key="1">
    <citation type="journal article" date="2019" name="Int. J. Syst. Evol. Microbiol.">
        <title>The Global Catalogue of Microorganisms (GCM) 10K type strain sequencing project: providing services to taxonomists for standard genome sequencing and annotation.</title>
        <authorList>
            <consortium name="The Broad Institute Genomics Platform"/>
            <consortium name="The Broad Institute Genome Sequencing Center for Infectious Disease"/>
            <person name="Wu L."/>
            <person name="Ma J."/>
        </authorList>
    </citation>
    <scope>NUCLEOTIDE SEQUENCE [LARGE SCALE GENOMIC DNA]</scope>
    <source>
        <strain evidence="3">NBRC 103166</strain>
    </source>
</reference>
<gene>
    <name evidence="2" type="ORF">GCM10007916_10280</name>
</gene>
<feature type="transmembrane region" description="Helical" evidence="1">
    <location>
        <begin position="153"/>
        <end position="172"/>
    </location>
</feature>
<protein>
    <submittedName>
        <fullName evidence="2">Membrane protein</fullName>
    </submittedName>
</protein>
<organism evidence="2 3">
    <name type="scientific">Psychromonas marina</name>
    <dbReference type="NCBI Taxonomy" id="88364"/>
    <lineage>
        <taxon>Bacteria</taxon>
        <taxon>Pseudomonadati</taxon>
        <taxon>Pseudomonadota</taxon>
        <taxon>Gammaproteobacteria</taxon>
        <taxon>Alteromonadales</taxon>
        <taxon>Psychromonadaceae</taxon>
        <taxon>Psychromonas</taxon>
    </lineage>
</organism>
<keyword evidence="1" id="KW-0472">Membrane</keyword>
<keyword evidence="1" id="KW-0812">Transmembrane</keyword>
<name>A0ABQ6DXR6_9GAMM</name>
<comment type="caution">
    <text evidence="2">The sequence shown here is derived from an EMBL/GenBank/DDBJ whole genome shotgun (WGS) entry which is preliminary data.</text>
</comment>
<evidence type="ECO:0000313" key="3">
    <source>
        <dbReference type="Proteomes" id="UP001157353"/>
    </source>
</evidence>
<feature type="transmembrane region" description="Helical" evidence="1">
    <location>
        <begin position="89"/>
        <end position="109"/>
    </location>
</feature>
<evidence type="ECO:0000313" key="2">
    <source>
        <dbReference type="EMBL" id="GLS89961.1"/>
    </source>
</evidence>
<dbReference type="EMBL" id="BSPQ01000002">
    <property type="protein sequence ID" value="GLS89961.1"/>
    <property type="molecule type" value="Genomic_DNA"/>
</dbReference>
<feature type="transmembrane region" description="Helical" evidence="1">
    <location>
        <begin position="121"/>
        <end position="141"/>
    </location>
</feature>